<dbReference type="OrthoDB" id="33091at2"/>
<keyword evidence="3" id="KW-1185">Reference proteome</keyword>
<sequence>MSAQPEITQRDLRNRSKEIMDAVESGRSFTVTRDGHEIGELIPLRRRRRFVSRAEFVAMSRNAAHVDIDAFRADQEAALDQEPRDPYEQ</sequence>
<reference evidence="2 3" key="1">
    <citation type="submission" date="2015-07" db="EMBL/GenBank/DDBJ databases">
        <title>Genome sequencing of Kibdelosporangium phytohabitans.</title>
        <authorList>
            <person name="Qin S."/>
            <person name="Xing K."/>
        </authorList>
    </citation>
    <scope>NUCLEOTIDE SEQUENCE [LARGE SCALE GENOMIC DNA]</scope>
    <source>
        <strain evidence="2 3">KLBMP1111</strain>
    </source>
</reference>
<dbReference type="RefSeq" id="WP_054294253.1">
    <property type="nucleotide sequence ID" value="NZ_CP012752.1"/>
</dbReference>
<accession>A0A0N9IBU4</accession>
<proteinExistence type="inferred from homology"/>
<organism evidence="2 3">
    <name type="scientific">Kibdelosporangium phytohabitans</name>
    <dbReference type="NCBI Taxonomy" id="860235"/>
    <lineage>
        <taxon>Bacteria</taxon>
        <taxon>Bacillati</taxon>
        <taxon>Actinomycetota</taxon>
        <taxon>Actinomycetes</taxon>
        <taxon>Pseudonocardiales</taxon>
        <taxon>Pseudonocardiaceae</taxon>
        <taxon>Kibdelosporangium</taxon>
    </lineage>
</organism>
<evidence type="ECO:0000313" key="2">
    <source>
        <dbReference type="EMBL" id="ALG12358.1"/>
    </source>
</evidence>
<comment type="similarity">
    <text evidence="1">Belongs to the phD/YefM antitoxin family.</text>
</comment>
<gene>
    <name evidence="2" type="ORF">AOZ06_40780</name>
</gene>
<dbReference type="AlphaFoldDB" id="A0A0N9IBU4"/>
<protein>
    <submittedName>
        <fullName evidence="2">Prevent-host-death protein</fullName>
    </submittedName>
</protein>
<dbReference type="NCBIfam" id="TIGR01552">
    <property type="entry name" value="phd_fam"/>
    <property type="match status" value="1"/>
</dbReference>
<name>A0A0N9IBU4_9PSEU</name>
<dbReference type="Proteomes" id="UP000063699">
    <property type="component" value="Chromosome"/>
</dbReference>
<evidence type="ECO:0000256" key="1">
    <source>
        <dbReference type="ARBA" id="ARBA00009981"/>
    </source>
</evidence>
<dbReference type="EMBL" id="CP012752">
    <property type="protein sequence ID" value="ALG12358.1"/>
    <property type="molecule type" value="Genomic_DNA"/>
</dbReference>
<evidence type="ECO:0000313" key="3">
    <source>
        <dbReference type="Proteomes" id="UP000063699"/>
    </source>
</evidence>
<dbReference type="SUPFAM" id="SSF143120">
    <property type="entry name" value="YefM-like"/>
    <property type="match status" value="1"/>
</dbReference>
<dbReference type="Gene3D" id="3.40.1620.10">
    <property type="entry name" value="YefM-like domain"/>
    <property type="match status" value="1"/>
</dbReference>
<dbReference type="InterPro" id="IPR036165">
    <property type="entry name" value="YefM-like_sf"/>
</dbReference>
<dbReference type="KEGG" id="kphy:AOZ06_40780"/>